<dbReference type="EMBL" id="OBEL01000001">
    <property type="protein sequence ID" value="SNZ05285.1"/>
    <property type="molecule type" value="Genomic_DNA"/>
</dbReference>
<dbReference type="AlphaFoldDB" id="A0A285N737"/>
<dbReference type="RefSeq" id="WP_097151445.1">
    <property type="nucleotide sequence ID" value="NZ_OBEL01000001.1"/>
</dbReference>
<organism evidence="2 3">
    <name type="scientific">Cohaesibacter gelatinilyticus</name>
    <dbReference type="NCBI Taxonomy" id="372072"/>
    <lineage>
        <taxon>Bacteria</taxon>
        <taxon>Pseudomonadati</taxon>
        <taxon>Pseudomonadota</taxon>
        <taxon>Alphaproteobacteria</taxon>
        <taxon>Hyphomicrobiales</taxon>
        <taxon>Cohaesibacteraceae</taxon>
    </lineage>
</organism>
<keyword evidence="3" id="KW-1185">Reference proteome</keyword>
<feature type="compositionally biased region" description="Polar residues" evidence="1">
    <location>
        <begin position="1"/>
        <end position="12"/>
    </location>
</feature>
<evidence type="ECO:0000313" key="3">
    <source>
        <dbReference type="Proteomes" id="UP000219439"/>
    </source>
</evidence>
<protein>
    <submittedName>
        <fullName evidence="2">Uncharacterized protein</fullName>
    </submittedName>
</protein>
<accession>A0A285N737</accession>
<evidence type="ECO:0000256" key="1">
    <source>
        <dbReference type="SAM" id="MobiDB-lite"/>
    </source>
</evidence>
<feature type="compositionally biased region" description="Basic and acidic residues" evidence="1">
    <location>
        <begin position="13"/>
        <end position="32"/>
    </location>
</feature>
<feature type="region of interest" description="Disordered" evidence="1">
    <location>
        <begin position="1"/>
        <end position="73"/>
    </location>
</feature>
<sequence>MSDKCQNSSDQSAGDKVKSPGRKIGKERDERLSSALRGNLRRRKAQAKKRDDKDLGSKGPGLLAAIKSEAKDQ</sequence>
<gene>
    <name evidence="2" type="ORF">SAMN06265368_0081</name>
</gene>
<proteinExistence type="predicted"/>
<evidence type="ECO:0000313" key="2">
    <source>
        <dbReference type="EMBL" id="SNZ05285.1"/>
    </source>
</evidence>
<name>A0A285N737_9HYPH</name>
<dbReference type="Proteomes" id="UP000219439">
    <property type="component" value="Unassembled WGS sequence"/>
</dbReference>
<reference evidence="2 3" key="1">
    <citation type="submission" date="2017-09" db="EMBL/GenBank/DDBJ databases">
        <authorList>
            <person name="Ehlers B."/>
            <person name="Leendertz F.H."/>
        </authorList>
    </citation>
    <scope>NUCLEOTIDE SEQUENCE [LARGE SCALE GENOMIC DNA]</scope>
    <source>
        <strain evidence="2 3">DSM 18289</strain>
    </source>
</reference>